<evidence type="ECO:0000313" key="2">
    <source>
        <dbReference type="Proteomes" id="UP000518300"/>
    </source>
</evidence>
<proteinExistence type="predicted"/>
<dbReference type="PANTHER" id="PTHR35868:SF4">
    <property type="entry name" value="DUF2804 DOMAIN-CONTAINING PROTEIN"/>
    <property type="match status" value="1"/>
</dbReference>
<dbReference type="RefSeq" id="WP_169349008.1">
    <property type="nucleotide sequence ID" value="NZ_JABBJJ010000204.1"/>
</dbReference>
<dbReference type="InterPro" id="IPR021243">
    <property type="entry name" value="DUF2804"/>
</dbReference>
<dbReference type="Proteomes" id="UP000518300">
    <property type="component" value="Unassembled WGS sequence"/>
</dbReference>
<organism evidence="1 2">
    <name type="scientific">Pyxidicoccus fallax</name>
    <dbReference type="NCBI Taxonomy" id="394095"/>
    <lineage>
        <taxon>Bacteria</taxon>
        <taxon>Pseudomonadati</taxon>
        <taxon>Myxococcota</taxon>
        <taxon>Myxococcia</taxon>
        <taxon>Myxococcales</taxon>
        <taxon>Cystobacterineae</taxon>
        <taxon>Myxococcaceae</taxon>
        <taxon>Pyxidicoccus</taxon>
    </lineage>
</organism>
<dbReference type="AlphaFoldDB" id="A0A848LPG4"/>
<sequence length="355" mass="39116">MMPEREAFLPPAPASVATARGEPRFGTYQGELPEVDLPRLQGRWSPTRTTRLLKRKRWHYTFAATPEVAALFAVVDLGYTASAFAVAMDLRERKPLCDVSFLGAPGPMVELGDKPGAGLNASFRTLGGKLSVRRGEDDERYRVEVDVSRLRTGSLQSFQWDGDLLVAGGPPALTVIAPVQGDGLVNVTMKRNGLLSFGGLEAGGRRFRLDGGVGGMDYTQGYLARHTAWRWAFAAGRLADGTPVGINLVEGFNEGSTEANENALWLGDRLYPLARARFEYNPKDLLAPWRMVTVDGAVDLRFQPFHVHREERDLRLVVSHFAQPVGFFEGTVKLDGRTLELSDVPGVTEDQDMLW</sequence>
<keyword evidence="2" id="KW-1185">Reference proteome</keyword>
<dbReference type="PANTHER" id="PTHR35868">
    <property type="entry name" value="DUF2804 DOMAIN-CONTAINING PROTEIN-RELATED"/>
    <property type="match status" value="1"/>
</dbReference>
<dbReference type="EMBL" id="JABBJJ010000204">
    <property type="protein sequence ID" value="NMO19768.1"/>
    <property type="molecule type" value="Genomic_DNA"/>
</dbReference>
<reference evidence="1 2" key="1">
    <citation type="submission" date="2020-04" db="EMBL/GenBank/DDBJ databases">
        <title>Draft genome of Pyxidicoccus fallax type strain.</title>
        <authorList>
            <person name="Whitworth D.E."/>
        </authorList>
    </citation>
    <scope>NUCLEOTIDE SEQUENCE [LARGE SCALE GENOMIC DNA]</scope>
    <source>
        <strain evidence="1 2">DSM 14698</strain>
    </source>
</reference>
<protein>
    <submittedName>
        <fullName evidence="1">DUF2804 domain-containing protein</fullName>
    </submittedName>
</protein>
<dbReference type="Pfam" id="PF10974">
    <property type="entry name" value="DUF2804"/>
    <property type="match status" value="1"/>
</dbReference>
<name>A0A848LPG4_9BACT</name>
<accession>A0A848LPG4</accession>
<gene>
    <name evidence="1" type="ORF">HG543_33565</name>
</gene>
<comment type="caution">
    <text evidence="1">The sequence shown here is derived from an EMBL/GenBank/DDBJ whole genome shotgun (WGS) entry which is preliminary data.</text>
</comment>
<evidence type="ECO:0000313" key="1">
    <source>
        <dbReference type="EMBL" id="NMO19768.1"/>
    </source>
</evidence>